<dbReference type="RefSeq" id="WP_092066551.1">
    <property type="nucleotide sequence ID" value="NZ_FNIN01000017.1"/>
</dbReference>
<name>A0A1H0G9V9_9BACT</name>
<dbReference type="STRING" id="206665.SAMN04488516_11719"/>
<dbReference type="Proteomes" id="UP000199602">
    <property type="component" value="Unassembled WGS sequence"/>
</dbReference>
<dbReference type="OrthoDB" id="5465334at2"/>
<reference evidence="2 3" key="1">
    <citation type="submission" date="2016-10" db="EMBL/GenBank/DDBJ databases">
        <authorList>
            <person name="de Groot N.N."/>
        </authorList>
    </citation>
    <scope>NUCLEOTIDE SEQUENCE [LARGE SCALE GENOMIC DNA]</scope>
    <source>
        <strain evidence="2 3">DSM 15269</strain>
    </source>
</reference>
<evidence type="ECO:0000259" key="1">
    <source>
        <dbReference type="Pfam" id="PF08765"/>
    </source>
</evidence>
<accession>A0A1H0G9V9</accession>
<keyword evidence="3" id="KW-1185">Reference proteome</keyword>
<evidence type="ECO:0000313" key="3">
    <source>
        <dbReference type="Proteomes" id="UP000199602"/>
    </source>
</evidence>
<dbReference type="SUPFAM" id="SSF46689">
    <property type="entry name" value="Homeodomain-like"/>
    <property type="match status" value="1"/>
</dbReference>
<dbReference type="InterPro" id="IPR014875">
    <property type="entry name" value="Mor_transcription_activator"/>
</dbReference>
<dbReference type="Pfam" id="PF08765">
    <property type="entry name" value="Mor"/>
    <property type="match status" value="1"/>
</dbReference>
<sequence>MDLFEMLYTDIKEGMSINQICEKYGGFQVYIPLPKRYIKYKIKKEFNGTNHKELARKYGLSVRQVYRILGGR</sequence>
<dbReference type="EMBL" id="FNIN01000017">
    <property type="protein sequence ID" value="SDO03677.1"/>
    <property type="molecule type" value="Genomic_DNA"/>
</dbReference>
<dbReference type="AlphaFoldDB" id="A0A1H0G9V9"/>
<proteinExistence type="predicted"/>
<dbReference type="Gene3D" id="1.10.10.60">
    <property type="entry name" value="Homeodomain-like"/>
    <property type="match status" value="1"/>
</dbReference>
<evidence type="ECO:0000313" key="2">
    <source>
        <dbReference type="EMBL" id="SDO03677.1"/>
    </source>
</evidence>
<protein>
    <submittedName>
        <fullName evidence="2">Mor transcription activator family protein</fullName>
    </submittedName>
</protein>
<gene>
    <name evidence="2" type="ORF">SAMN04488516_11719</name>
</gene>
<feature type="domain" description="Mor transcription activator" evidence="1">
    <location>
        <begin position="18"/>
        <end position="69"/>
    </location>
</feature>
<organism evidence="2 3">
    <name type="scientific">Desulfonauticus submarinus</name>
    <dbReference type="NCBI Taxonomy" id="206665"/>
    <lineage>
        <taxon>Bacteria</taxon>
        <taxon>Pseudomonadati</taxon>
        <taxon>Thermodesulfobacteriota</taxon>
        <taxon>Desulfovibrionia</taxon>
        <taxon>Desulfovibrionales</taxon>
        <taxon>Desulfonauticaceae</taxon>
        <taxon>Desulfonauticus</taxon>
    </lineage>
</organism>
<dbReference type="InterPro" id="IPR009057">
    <property type="entry name" value="Homeodomain-like_sf"/>
</dbReference>